<dbReference type="EMBL" id="CP092872">
    <property type="protein sequence ID" value="UYV73285.1"/>
    <property type="molecule type" value="Genomic_DNA"/>
</dbReference>
<feature type="compositionally biased region" description="Basic and acidic residues" evidence="8">
    <location>
        <begin position="259"/>
        <end position="325"/>
    </location>
</feature>
<comment type="subcellular location">
    <subcellularLocation>
        <location evidence="1 7">Nucleus</location>
    </subcellularLocation>
</comment>
<keyword evidence="3 7" id="KW-0507">mRNA processing</keyword>
<reference evidence="9 10" key="1">
    <citation type="submission" date="2022-01" db="EMBL/GenBank/DDBJ databases">
        <title>A chromosomal length assembly of Cordylochernes scorpioides.</title>
        <authorList>
            <person name="Zeh D."/>
            <person name="Zeh J."/>
        </authorList>
    </citation>
    <scope>NUCLEOTIDE SEQUENCE [LARGE SCALE GENOMIC DNA]</scope>
    <source>
        <strain evidence="9">IN4F17</strain>
        <tissue evidence="9">Whole Body</tissue>
    </source>
</reference>
<keyword evidence="6 7" id="KW-0539">Nucleus</keyword>
<feature type="non-terminal residue" evidence="9">
    <location>
        <position position="1"/>
    </location>
</feature>
<evidence type="ECO:0000256" key="1">
    <source>
        <dbReference type="ARBA" id="ARBA00004123"/>
    </source>
</evidence>
<feature type="compositionally biased region" description="Basic and acidic residues" evidence="8">
    <location>
        <begin position="235"/>
        <end position="251"/>
    </location>
</feature>
<comment type="function">
    <text evidence="7">Required for pre-mRNA splicing.</text>
</comment>
<evidence type="ECO:0000256" key="5">
    <source>
        <dbReference type="ARBA" id="ARBA00023187"/>
    </source>
</evidence>
<accession>A0ABY6KWN9</accession>
<dbReference type="InterPro" id="IPR005037">
    <property type="entry name" value="PRP38"/>
</dbReference>
<sequence>MAPGIADKKNNALPMHGNEKTMNLNNLILTNILSSHYFKVNLYQLKTYHEVIDEIYYNVNHLEPWEKGSRKTSGQTGMCGGVRGVGAGGIVSTAFCILYKLFTLKLTRKQLVGLLNHSDSPYIRALGFMYIRGVSRYTQPPRDLWDWYEPYMEDTEGGDLQLTPGVGQEVDPKAGGGQTMTMGDLVRHLLTKLDWFSTLFPRIPVPIQKEIERKITEYKAQHPVEIPEEPAPEPTPKDEGEYKRNEDERRPADHHHHRGREEEWTNNQRHNDRSTEDHRHGGDVRKTEDKRPDDHRSKRSNNEDHRRSEDHRRGGDKKSNDHRENATMTGRMMTTGREGMMTTGGLLRGVRE</sequence>
<dbReference type="Pfam" id="PF03371">
    <property type="entry name" value="PRP38"/>
    <property type="match status" value="1"/>
</dbReference>
<feature type="compositionally biased region" description="Low complexity" evidence="8">
    <location>
        <begin position="327"/>
        <end position="345"/>
    </location>
</feature>
<evidence type="ECO:0000313" key="9">
    <source>
        <dbReference type="EMBL" id="UYV73285.1"/>
    </source>
</evidence>
<dbReference type="Proteomes" id="UP001235939">
    <property type="component" value="Chromosome 10"/>
</dbReference>
<evidence type="ECO:0000256" key="8">
    <source>
        <dbReference type="SAM" id="MobiDB-lite"/>
    </source>
</evidence>
<proteinExistence type="inferred from homology"/>
<evidence type="ECO:0000313" key="10">
    <source>
        <dbReference type="Proteomes" id="UP001235939"/>
    </source>
</evidence>
<keyword evidence="10" id="KW-1185">Reference proteome</keyword>
<evidence type="ECO:0000256" key="3">
    <source>
        <dbReference type="ARBA" id="ARBA00022664"/>
    </source>
</evidence>
<evidence type="ECO:0000256" key="7">
    <source>
        <dbReference type="RuleBase" id="RU367025"/>
    </source>
</evidence>
<feature type="region of interest" description="Disordered" evidence="8">
    <location>
        <begin position="219"/>
        <end position="352"/>
    </location>
</feature>
<protein>
    <recommendedName>
        <fullName evidence="7">Pre-mRNA-splicing factor 38</fullName>
    </recommendedName>
</protein>
<dbReference type="PANTHER" id="PTHR23142">
    <property type="entry name" value="PRE-MRNA-SPLICING FACTOR 38A-RELATED"/>
    <property type="match status" value="1"/>
</dbReference>
<name>A0ABY6KWN9_9ARAC</name>
<keyword evidence="4 7" id="KW-0747">Spliceosome</keyword>
<organism evidence="9 10">
    <name type="scientific">Cordylochernes scorpioides</name>
    <dbReference type="NCBI Taxonomy" id="51811"/>
    <lineage>
        <taxon>Eukaryota</taxon>
        <taxon>Metazoa</taxon>
        <taxon>Ecdysozoa</taxon>
        <taxon>Arthropoda</taxon>
        <taxon>Chelicerata</taxon>
        <taxon>Arachnida</taxon>
        <taxon>Pseudoscorpiones</taxon>
        <taxon>Cheliferoidea</taxon>
        <taxon>Chernetidae</taxon>
        <taxon>Cordylochernes</taxon>
    </lineage>
</organism>
<gene>
    <name evidence="9" type="ORF">LAZ67_10002501</name>
</gene>
<comment type="similarity">
    <text evidence="2 7">Belongs to the PRP38 family.</text>
</comment>
<evidence type="ECO:0000256" key="4">
    <source>
        <dbReference type="ARBA" id="ARBA00022728"/>
    </source>
</evidence>
<evidence type="ECO:0000256" key="6">
    <source>
        <dbReference type="ARBA" id="ARBA00023242"/>
    </source>
</evidence>
<evidence type="ECO:0000256" key="2">
    <source>
        <dbReference type="ARBA" id="ARBA00006164"/>
    </source>
</evidence>
<keyword evidence="5 7" id="KW-0508">mRNA splicing</keyword>